<keyword evidence="2" id="KW-0378">Hydrolase</keyword>
<dbReference type="PANTHER" id="PTHR34987">
    <property type="entry name" value="C, PUTATIVE (AFU_ORTHOLOGUE AFUA_3G02880)-RELATED"/>
    <property type="match status" value="1"/>
</dbReference>
<dbReference type="PANTHER" id="PTHR34987:SF6">
    <property type="entry name" value="ALPHA-L-RHAMNOSIDASE SIX-HAIRPIN GLYCOSIDASE DOMAIN-CONTAINING PROTEIN"/>
    <property type="match status" value="1"/>
</dbReference>
<dbReference type="SUPFAM" id="SSF52317">
    <property type="entry name" value="Class I glutamine amidotransferase-like"/>
    <property type="match status" value="1"/>
</dbReference>
<dbReference type="InterPro" id="IPR012341">
    <property type="entry name" value="6hp_glycosidase-like_sf"/>
</dbReference>
<organism evidence="2 3">
    <name type="scientific">Bacteroides muris</name>
    <name type="common">ex Fokt et al. 2023</name>
    <dbReference type="NCBI Taxonomy" id="2937417"/>
    <lineage>
        <taxon>Bacteria</taxon>
        <taxon>Pseudomonadati</taxon>
        <taxon>Bacteroidota</taxon>
        <taxon>Bacteroidia</taxon>
        <taxon>Bacteroidales</taxon>
        <taxon>Bacteroidaceae</taxon>
        <taxon>Bacteroides</taxon>
    </lineage>
</organism>
<accession>A0A9X2NQ74</accession>
<evidence type="ECO:0000313" key="2">
    <source>
        <dbReference type="EMBL" id="MCR6503291.1"/>
    </source>
</evidence>
<protein>
    <submittedName>
        <fullName evidence="2">GH116 family glycosyl hydrolase</fullName>
    </submittedName>
</protein>
<dbReference type="GO" id="GO:0005975">
    <property type="term" value="P:carbohydrate metabolic process"/>
    <property type="evidence" value="ECO:0007669"/>
    <property type="project" value="InterPro"/>
</dbReference>
<evidence type="ECO:0000259" key="1">
    <source>
        <dbReference type="Pfam" id="PF04685"/>
    </source>
</evidence>
<dbReference type="InterPro" id="IPR029062">
    <property type="entry name" value="Class_I_gatase-like"/>
</dbReference>
<reference evidence="2" key="2">
    <citation type="submission" date="2022-04" db="EMBL/GenBank/DDBJ databases">
        <authorList>
            <person name="Fokt H."/>
            <person name="Baines J."/>
        </authorList>
    </citation>
    <scope>NUCLEOTIDE SEQUENCE</scope>
    <source>
        <strain evidence="2">KH365_2</strain>
    </source>
</reference>
<dbReference type="Gene3D" id="1.50.10.10">
    <property type="match status" value="1"/>
</dbReference>
<dbReference type="EMBL" id="JAMZED010000001">
    <property type="protein sequence ID" value="MCR6503291.1"/>
    <property type="molecule type" value="Genomic_DNA"/>
</dbReference>
<reference evidence="2" key="1">
    <citation type="journal article" date="2022" name="Arch. Microbiol.">
        <title>Bacteroides muris sp. nov. isolated from the cecum of wild-derived house mice.</title>
        <authorList>
            <person name="Fokt H."/>
            <person name="Unni R."/>
            <person name="Repnik U."/>
            <person name="Schmitz R.A."/>
            <person name="Bramkamp M."/>
            <person name="Baines J.F."/>
            <person name="Unterweger D."/>
        </authorList>
    </citation>
    <scope>NUCLEOTIDE SEQUENCE</scope>
    <source>
        <strain evidence="2">KH365_2</strain>
    </source>
</reference>
<gene>
    <name evidence="2" type="ORF">M1B79_01035</name>
</gene>
<sequence>MKPNYISSFVRSVHRKSVRLLIVAVLTSLFCESCGRPGRVLVLSSDYTEQAETDSLLQIIRKAGKQVAVVPIEELTPERLEKVETVFYHRPDSSETDDTEKRLKACLVPFVKGGGSLMLSMEAVRLLNLWEIEPQPVEVEYQDASDHGFGRAVGFHGYREHPIYEGLFGGAYVWKAWEDHKARTLGFSGRNVPRAESAKVLGINWAYIRYHENRKVIWETPVGKGKILAIGGYLYFSMANANRSTLLMFMNNVIDYLSGDHSRFKSKQKYWVYDSIHTQKVDFPDYKITLKEEPDWEPKESPLRNVRKADKRHFWNVAGQQILAMGREQGNIEEIWIHPIMVLRDLSVGIKYKHHEEVVWLDKQASQITRSPDYLEREYLLEKGRFREIIHASPENPLMAINYRWDAPDVEHVYVTYTSNLRLMWPYSLNSTGTLFYATAQNGAVTTVFDRERNLNLLAAFDHEPTSYEEGMYDFSHREIREFNRIPAKHKQVSFLYTFAGTPGRLNLYLSGGESGIRQSAELLNATMGRSREVHEASRTHYRNFDKDFLSIRSSDSVFNQAYQWALVSVDKFFCHTPSLGKSMMSGYWTTSRGWNGGHAVSGRPGYAWYFGRDTGWTGIAMTAYGDYEKVKEVLTTFGKHQSPDGKVYHELTTSGSVHYDASDATPLYLVLAGNYLRKSGDVAFIRSQWPHIKKALSFCYSTDTDRDGLIENTNVGHGWQEGWQLYGAHTEVYLAAVWTQALKECAYMAAALEDKETELRCTNDMRMCHRLINENFWNDSLQFFNHGLMRDGTYQEHKCVLGGTPVLFGLADRRKALATARHFSDKYYSTDWGVRMVGYDSPFFALGGYTYGNIWPFHTGCAALAEYRAGLCYQGFRHAYSSLRLFDTWDYGNIAEVILGDKLSFTGICPHQQWSSSMNLLPLYEGMLGMKADAIRDSLSLAPVFPADWTFAHVRNIRMAERRMGLDYEREDSLYRYVITNESKKPISMGFSAILPLATEIEQVYIDGKAVPYKITADVQNIRVSINPLTVGEKKEISIKYKGGIGVLTNLPTLYDSMPDEGLRIERESYNPRTRTYTLKVAGKRGKSYDIQLLALSEITETAGAAFVGRKGKLATYKVEFADKGEEAFVDTTIELRLAHPITTPASVQPYDCGIPEVSNRD</sequence>
<dbReference type="GO" id="GO:0004553">
    <property type="term" value="F:hydrolase activity, hydrolyzing O-glycosyl compounds"/>
    <property type="evidence" value="ECO:0007669"/>
    <property type="project" value="InterPro"/>
</dbReference>
<dbReference type="InterPro" id="IPR006775">
    <property type="entry name" value="GH116_catalytic"/>
</dbReference>
<dbReference type="Pfam" id="PF04685">
    <property type="entry name" value="DUF608"/>
    <property type="match status" value="1"/>
</dbReference>
<dbReference type="InterPro" id="IPR008928">
    <property type="entry name" value="6-hairpin_glycosidase_sf"/>
</dbReference>
<proteinExistence type="predicted"/>
<evidence type="ECO:0000313" key="3">
    <source>
        <dbReference type="Proteomes" id="UP001143192"/>
    </source>
</evidence>
<dbReference type="RefSeq" id="WP_257930435.1">
    <property type="nucleotide sequence ID" value="NZ_JAMZED010000001.1"/>
</dbReference>
<dbReference type="AlphaFoldDB" id="A0A9X2NQ74"/>
<feature type="domain" description="Glycosyl-hydrolase family 116 catalytic region" evidence="1">
    <location>
        <begin position="680"/>
        <end position="781"/>
    </location>
</feature>
<keyword evidence="3" id="KW-1185">Reference proteome</keyword>
<dbReference type="SUPFAM" id="SSF48208">
    <property type="entry name" value="Six-hairpin glycosidases"/>
    <property type="match status" value="1"/>
</dbReference>
<dbReference type="Proteomes" id="UP001143192">
    <property type="component" value="Unassembled WGS sequence"/>
</dbReference>
<name>A0A9X2NQ74_9BACE</name>
<comment type="caution">
    <text evidence="2">The sequence shown here is derived from an EMBL/GenBank/DDBJ whole genome shotgun (WGS) entry which is preliminary data.</text>
</comment>